<dbReference type="Pfam" id="PF05954">
    <property type="entry name" value="Phage_GPD"/>
    <property type="match status" value="1"/>
</dbReference>
<keyword evidence="6" id="KW-1185">Reference proteome</keyword>
<dbReference type="Pfam" id="PF10106">
    <property type="entry name" value="DUF2345"/>
    <property type="match status" value="1"/>
</dbReference>
<feature type="compositionally biased region" description="Low complexity" evidence="1">
    <location>
        <begin position="759"/>
        <end position="768"/>
    </location>
</feature>
<feature type="domain" description="Gp5/Type VI secretion system Vgr protein OB-fold" evidence="2">
    <location>
        <begin position="524"/>
        <end position="573"/>
    </location>
</feature>
<dbReference type="Proteomes" id="UP000244892">
    <property type="component" value="Chromosome"/>
</dbReference>
<dbReference type="InterPro" id="IPR006531">
    <property type="entry name" value="Gp5/Vgr_OB"/>
</dbReference>
<proteinExistence type="predicted"/>
<dbReference type="InterPro" id="IPR018769">
    <property type="entry name" value="VgrG2_DUF2345"/>
</dbReference>
<evidence type="ECO:0000256" key="1">
    <source>
        <dbReference type="SAM" id="MobiDB-lite"/>
    </source>
</evidence>
<feature type="domain" description="DUF2345" evidence="3">
    <location>
        <begin position="773"/>
        <end position="920"/>
    </location>
</feature>
<feature type="region of interest" description="Disordered" evidence="1">
    <location>
        <begin position="748"/>
        <end position="772"/>
    </location>
</feature>
<dbReference type="KEGG" id="aon:DEH84_00695"/>
<dbReference type="OrthoDB" id="1907165at2"/>
<dbReference type="EMBL" id="CP029210">
    <property type="protein sequence ID" value="AWI52129.1"/>
    <property type="molecule type" value="Genomic_DNA"/>
</dbReference>
<name>A0A2U8FMA6_9BURK</name>
<dbReference type="Gene3D" id="2.30.110.50">
    <property type="match status" value="1"/>
</dbReference>
<evidence type="ECO:0000259" key="2">
    <source>
        <dbReference type="Pfam" id="PF04717"/>
    </source>
</evidence>
<organism evidence="5 6">
    <name type="scientific">Aquabacterium olei</name>
    <dbReference type="NCBI Taxonomy" id="1296669"/>
    <lineage>
        <taxon>Bacteria</taxon>
        <taxon>Pseudomonadati</taxon>
        <taxon>Pseudomonadota</taxon>
        <taxon>Betaproteobacteria</taxon>
        <taxon>Burkholderiales</taxon>
        <taxon>Aquabacterium</taxon>
    </lineage>
</organism>
<accession>A0A2U8FMA6</accession>
<dbReference type="Pfam" id="PF07217">
    <property type="entry name" value="Het-C"/>
    <property type="match status" value="1"/>
</dbReference>
<protein>
    <recommendedName>
        <fullName evidence="7">Type VI secretion system tip protein VgrG</fullName>
    </recommendedName>
</protein>
<dbReference type="Gene3D" id="3.55.50.10">
    <property type="entry name" value="Baseplate protein-like domains"/>
    <property type="match status" value="1"/>
</dbReference>
<dbReference type="SUPFAM" id="SSF69255">
    <property type="entry name" value="gp5 N-terminal domain-like"/>
    <property type="match status" value="1"/>
</dbReference>
<dbReference type="Pfam" id="PF04717">
    <property type="entry name" value="Phage_base_V"/>
    <property type="match status" value="1"/>
</dbReference>
<feature type="region of interest" description="Disordered" evidence="1">
    <location>
        <begin position="321"/>
        <end position="341"/>
    </location>
</feature>
<dbReference type="InterPro" id="IPR028244">
    <property type="entry name" value="T6SS_Rhs_Vgr_dom"/>
</dbReference>
<dbReference type="InterPro" id="IPR037026">
    <property type="entry name" value="Vgr_OB-fold_dom_sf"/>
</dbReference>
<dbReference type="PANTHER" id="PTHR14905">
    <property type="entry name" value="NG37"/>
    <property type="match status" value="1"/>
</dbReference>
<dbReference type="PANTHER" id="PTHR14905:SF7">
    <property type="entry name" value="VON WILLEBRAND FACTOR A DOMAIN-CONTAINING PROTEIN 7"/>
    <property type="match status" value="1"/>
</dbReference>
<dbReference type="SUPFAM" id="SSF69279">
    <property type="entry name" value="Phage tail proteins"/>
    <property type="match status" value="2"/>
</dbReference>
<dbReference type="InterPro" id="IPR052577">
    <property type="entry name" value="VWA7"/>
</dbReference>
<evidence type="ECO:0008006" key="7">
    <source>
        <dbReference type="Google" id="ProtNLM"/>
    </source>
</evidence>
<feature type="domain" description="Putative type VI secretion system Rhs element associated Vgr" evidence="4">
    <location>
        <begin position="603"/>
        <end position="721"/>
    </location>
</feature>
<dbReference type="Gene3D" id="2.40.50.230">
    <property type="entry name" value="Gp5 N-terminal domain"/>
    <property type="match status" value="1"/>
</dbReference>
<sequence>MNLPSVGGMVSAARAARPLLSDPSSLAGELASRLQAALGIGQATRLLQLETALPSATLVVERCRITEAVQADEPLWAEVDAVSTSAFLQLKALQGEQMTLRLKRADGTWRNWHGYVVRTAQLGADGGLARYRLTLAAWTHWLTHRRDTRIFQDRTAQDIVSDVLSAWPQAHFRFDVADPGPLRAITTQYRETDWRFVRRLMAQQGWSWRLEHDGAREGAITGARAAKHTLVIFDDQAEVPDLGPLRFSRPDMRGGGLWGTGLFDDGLAQDTVTAWRVGRHVGPNAVTLAAWDERQLAGVAGTATAPTEQGALPTLEDYRGHGERQHADGRVSTAQPGSPAVADARAQARMAAHALHHVRAEGDSAVRGLHEGARFLLTEHSLYGGATALASAVRTAAAGRPPATEPTAPGAFRALRVVHEAANNLGSEAARLLRQPDIEQGSYRNRFDAAPASLRLAPAPLDAPTAPGLQTAVVVAHDGEPLTTDRDGRIRLQFGWQRGARPLAGALSAPTTPGGAETGHAPGDATSGTWVRVAQGVAGPNWGAVFTPRAGTEVLVDFVDGDIDRPLVIGQLHNGQHDLPWPAGVDAGTNHPGTISGWHSPHLDGGGANQWLIDDATGQLRMRLASHSGATGWSELSLGHLIQQSGRGGAGCAHRGAWLGEGFYGHTDGWAVVRAGQGLLLSTSARPAMGASVQSTQMDAAEAVSQLKGARQLGDALSQSARQQGAVGLASHDASQALQQHTEAMDPTAQGKYDGAAGGQPAKKAQPGSRTLQDPVERFAKPLLHLDTPASAVFVTPASIGLFSGQDTSLTTQGDVQLTAAHTLSAVSGQTTSLYTHAGGIKAIAANGPLSLRAHTDAQQIWSDKDLTIQSTTDEIRIQASNSITLTAGQSQIELKGGNITFTCPGTWTVKAAGHDWAGGGSQAARLPAMPTQRFAALGVAEGTFRSTFARDQLKTFASESDEPAFVSDMASTFGTDIPLSAYQTFYAKSKAGLPEVPHQLAYGGGAEYDPDERCIWVDRALAAKAAQNDETAQWDLLLALVGAWGQYIEFQLRHVWSDIGGESGGADGPAYSLTLLPLLAQGETVYGALQSPEASGDVKVRHQLPQRAIQHTERAYLKAVDVSGTQGVPYLHDGVYRPDRDGPAKVLPVFDAKMMKDEPRKGVHNHHSIEAALAADDRFKGYERGLIYYGNWLRDWSQLCDAFMLPPGKKGLGLSRESITTAVMLMGQMVAASYLKGQADWGNARSDIEFHKSRLPKCMELLGCYRPEEHIDNPAGLPDQRPHQYPKGWLVDLPIDKRMLEVDPATSVRRYIADPALTGDHPSSLVYMQRQIQKACQLGKTPEGLMRLGFALHVLEDFFAHTNFVELALHKAKYRKVVAWVPTKAELRDMPITTGQFTDQDAQFSLMYKMADLLLPASQTGSRLNKIYYEGLELSDWVFWAVLNDSGRTSTASAYKGYCQVMYKAIDVAGGYVPDVIKAGVQDARVWVYGVLAAAIKQQAGGRIRQPQIDDYDFANSIDPTHTMVAKDANDHPLHDLAGSLAQRAVLDVGRCVADVWEGKSNAAAAVACASKYFKHPSYTPEFDHDVRIWAENNKAAIVKASDQTSALKRAREHRHDSEGHEHERTIPRQFQASWAFWTEHYAALTGRTDVMATIRKEGVA</sequence>
<gene>
    <name evidence="5" type="ORF">DEH84_00695</name>
</gene>
<dbReference type="Gene3D" id="4.10.220.110">
    <property type="match status" value="1"/>
</dbReference>
<dbReference type="InterPro" id="IPR010816">
    <property type="entry name" value="Het-C"/>
</dbReference>
<reference evidence="5 6" key="1">
    <citation type="submission" date="2018-05" db="EMBL/GenBank/DDBJ databases">
        <title>complete genome sequence of Aquabacterium olei NBRC 110486.</title>
        <authorList>
            <person name="Tang B."/>
            <person name="Chang J."/>
            <person name="Zhang L."/>
            <person name="Yang H."/>
        </authorList>
    </citation>
    <scope>NUCLEOTIDE SEQUENCE [LARGE SCALE GENOMIC DNA]</scope>
    <source>
        <strain evidence="5 6">NBRC 110486</strain>
    </source>
</reference>
<evidence type="ECO:0000313" key="5">
    <source>
        <dbReference type="EMBL" id="AWI52129.1"/>
    </source>
</evidence>
<evidence type="ECO:0000313" key="6">
    <source>
        <dbReference type="Proteomes" id="UP000244892"/>
    </source>
</evidence>
<dbReference type="Pfam" id="PF13296">
    <property type="entry name" value="T6SS_Vgr"/>
    <property type="match status" value="1"/>
</dbReference>
<evidence type="ECO:0000259" key="3">
    <source>
        <dbReference type="Pfam" id="PF10106"/>
    </source>
</evidence>
<evidence type="ECO:0000259" key="4">
    <source>
        <dbReference type="Pfam" id="PF13296"/>
    </source>
</evidence>